<dbReference type="GO" id="GO:0033041">
    <property type="term" value="F:sweet taste receptor activity"/>
    <property type="evidence" value="ECO:0007669"/>
    <property type="project" value="TreeGrafter"/>
</dbReference>
<dbReference type="GO" id="GO:0007165">
    <property type="term" value="P:signal transduction"/>
    <property type="evidence" value="ECO:0007669"/>
    <property type="project" value="UniProtKB-KW"/>
</dbReference>
<proteinExistence type="inferred from homology"/>
<comment type="subcellular location">
    <subcellularLocation>
        <location evidence="1">Cell membrane</location>
        <topology evidence="1">Multi-pass membrane protein</topology>
    </subcellularLocation>
</comment>
<evidence type="ECO:0000256" key="5">
    <source>
        <dbReference type="ARBA" id="ARBA00022989"/>
    </source>
</evidence>
<reference evidence="12" key="1">
    <citation type="submission" date="2025-08" db="UniProtKB">
        <authorList>
            <consortium name="RefSeq"/>
        </authorList>
    </citation>
    <scope>IDENTIFICATION</scope>
    <source>
        <strain evidence="12">14028-0561.14</strain>
        <tissue evidence="12">Whole fly</tissue>
    </source>
</reference>
<dbReference type="GeneID" id="108073294"/>
<name>A0A6P4ICU3_DROKI</name>
<comment type="similarity">
    <text evidence="2">Belongs to the insect chemoreceptor superfamily. Gustatory receptor (GR) family. Gr5a subfamily.</text>
</comment>
<dbReference type="InterPro" id="IPR009318">
    <property type="entry name" value="Gustatory_rcpt"/>
</dbReference>
<dbReference type="Proteomes" id="UP001652661">
    <property type="component" value="Chromosome 3L"/>
</dbReference>
<keyword evidence="11" id="KW-1185">Reference proteome</keyword>
<feature type="transmembrane region" description="Helical" evidence="10">
    <location>
        <begin position="171"/>
        <end position="192"/>
    </location>
</feature>
<gene>
    <name evidence="12" type="primary">LOC108073294</name>
</gene>
<evidence type="ECO:0000256" key="8">
    <source>
        <dbReference type="ARBA" id="ARBA00023224"/>
    </source>
</evidence>
<evidence type="ECO:0000256" key="3">
    <source>
        <dbReference type="ARBA" id="ARBA00022475"/>
    </source>
</evidence>
<feature type="transmembrane region" description="Helical" evidence="10">
    <location>
        <begin position="76"/>
        <end position="99"/>
    </location>
</feature>
<evidence type="ECO:0000256" key="4">
    <source>
        <dbReference type="ARBA" id="ARBA00022692"/>
    </source>
</evidence>
<evidence type="ECO:0000256" key="7">
    <source>
        <dbReference type="ARBA" id="ARBA00023170"/>
    </source>
</evidence>
<feature type="transmembrane region" description="Helical" evidence="10">
    <location>
        <begin position="111"/>
        <end position="133"/>
    </location>
</feature>
<keyword evidence="3" id="KW-1003">Cell membrane</keyword>
<feature type="transmembrane region" description="Helical" evidence="10">
    <location>
        <begin position="228"/>
        <end position="255"/>
    </location>
</feature>
<evidence type="ECO:0000256" key="6">
    <source>
        <dbReference type="ARBA" id="ARBA00023136"/>
    </source>
</evidence>
<dbReference type="OrthoDB" id="5800391at2759"/>
<sequence>MLSQQYNACQKRFVASFSIVTPLRKSHLSSRGLQMERSVENTLQHAIGHVLVVARIFGVLPLYGIKPSDQPEDVRFRWLSPFILLFLGVFGFVIGDFVLSAKLVVHNGLKIYTIGSLTFSVICIFCFGAFISLASRWPHIIRQTSECERIFLKPCYQCPEGLKYSLYLRRWGLILLAAALCEHLTYVGSAIWSNYKQITECQLEVGFVQNYFQRERQELFSVIPYNSWLVLFIEWSTISMTFVWNFGDIFLVLMCRSLRIRFQQMHWRIRQNSGKGNLGREMWQEIRNDFLDLHDLLKLYDKELSALILVSCSHNMYFVCVQVYRSFQVKGAFMDELYFWFCLLYVITRLMNMMLAAASIPQEAKDIANTLWEIPSRSWCDDLERLSEMLRHESFALSGKGFFHLTRRLIFAMAAAAFGYELVLFHEMKGAVTQPSICSRAAGSSMSIFYS</sequence>
<keyword evidence="8 9" id="KW-0807">Transducer</keyword>
<dbReference type="RefSeq" id="XP_017020338.2">
    <property type="nucleotide sequence ID" value="XM_017164849.3"/>
</dbReference>
<evidence type="ECO:0000256" key="1">
    <source>
        <dbReference type="ARBA" id="ARBA00004651"/>
    </source>
</evidence>
<dbReference type="PANTHER" id="PTHR21421">
    <property type="entry name" value="GUSTATORY RECEPTOR"/>
    <property type="match status" value="1"/>
</dbReference>
<keyword evidence="7 9" id="KW-0675">Receptor</keyword>
<keyword evidence="5 10" id="KW-1133">Transmembrane helix</keyword>
<evidence type="ECO:0000313" key="11">
    <source>
        <dbReference type="Proteomes" id="UP001652661"/>
    </source>
</evidence>
<keyword evidence="4 10" id="KW-0812">Transmembrane</keyword>
<comment type="function">
    <text evidence="9">Plays a role in the sugar gustatory response.</text>
</comment>
<feature type="transmembrane region" description="Helical" evidence="10">
    <location>
        <begin position="337"/>
        <end position="358"/>
    </location>
</feature>
<dbReference type="Pfam" id="PF06151">
    <property type="entry name" value="Trehalose_recp"/>
    <property type="match status" value="1"/>
</dbReference>
<evidence type="ECO:0000313" key="12">
    <source>
        <dbReference type="RefSeq" id="XP_017020338.2"/>
    </source>
</evidence>
<dbReference type="GO" id="GO:0005886">
    <property type="term" value="C:plasma membrane"/>
    <property type="evidence" value="ECO:0007669"/>
    <property type="project" value="UniProtKB-SubCell"/>
</dbReference>
<accession>A0A6P4ICU3</accession>
<evidence type="ECO:0000256" key="10">
    <source>
        <dbReference type="SAM" id="Phobius"/>
    </source>
</evidence>
<evidence type="ECO:0000256" key="2">
    <source>
        <dbReference type="ARBA" id="ARBA00005327"/>
    </source>
</evidence>
<evidence type="ECO:0000256" key="9">
    <source>
        <dbReference type="PIRNR" id="PIRNR038981"/>
    </source>
</evidence>
<dbReference type="PANTHER" id="PTHR21421:SF35">
    <property type="entry name" value="GUSTATORY RECEPTOR FOR SUGAR TASTE 64B-RELATED"/>
    <property type="match status" value="1"/>
</dbReference>
<protein>
    <recommendedName>
        <fullName evidence="9">Gustatory receptor</fullName>
    </recommendedName>
</protein>
<organism evidence="11 12">
    <name type="scientific">Drosophila kikkawai</name>
    <name type="common">Fruit fly</name>
    <dbReference type="NCBI Taxonomy" id="30033"/>
    <lineage>
        <taxon>Eukaryota</taxon>
        <taxon>Metazoa</taxon>
        <taxon>Ecdysozoa</taxon>
        <taxon>Arthropoda</taxon>
        <taxon>Hexapoda</taxon>
        <taxon>Insecta</taxon>
        <taxon>Pterygota</taxon>
        <taxon>Neoptera</taxon>
        <taxon>Endopterygota</taxon>
        <taxon>Diptera</taxon>
        <taxon>Brachycera</taxon>
        <taxon>Muscomorpha</taxon>
        <taxon>Ephydroidea</taxon>
        <taxon>Drosophilidae</taxon>
        <taxon>Drosophila</taxon>
        <taxon>Sophophora</taxon>
    </lineage>
</organism>
<keyword evidence="6 10" id="KW-0472">Membrane</keyword>
<dbReference type="AlphaFoldDB" id="A0A6P4ICU3"/>
<dbReference type="PIRSF" id="PIRSF038981">
    <property type="entry name" value="GRP"/>
    <property type="match status" value="1"/>
</dbReference>
<feature type="transmembrane region" description="Helical" evidence="10">
    <location>
        <begin position="409"/>
        <end position="426"/>
    </location>
</feature>